<dbReference type="CDD" id="cd01189">
    <property type="entry name" value="INT_ICEBs1_C_like"/>
    <property type="match status" value="1"/>
</dbReference>
<dbReference type="Pfam" id="PF00589">
    <property type="entry name" value="Phage_integrase"/>
    <property type="match status" value="1"/>
</dbReference>
<dbReference type="PANTHER" id="PTHR30349:SF41">
    <property type="entry name" value="INTEGRASE_RECOMBINASE PROTEIN MJ0367-RELATED"/>
    <property type="match status" value="1"/>
</dbReference>
<organism evidence="9">
    <name type="scientific">Siphoviridae sp. ctg8V11</name>
    <dbReference type="NCBI Taxonomy" id="2827910"/>
    <lineage>
        <taxon>Viruses</taxon>
        <taxon>Duplodnaviria</taxon>
        <taxon>Heunggongvirae</taxon>
        <taxon>Uroviricota</taxon>
        <taxon>Caudoviricetes</taxon>
    </lineage>
</organism>
<dbReference type="PROSITE" id="PS51898">
    <property type="entry name" value="TYR_RECOMBINASE"/>
    <property type="match status" value="1"/>
</dbReference>
<dbReference type="InterPro" id="IPR002104">
    <property type="entry name" value="Integrase_catalytic"/>
</dbReference>
<dbReference type="GO" id="GO:0015074">
    <property type="term" value="P:DNA integration"/>
    <property type="evidence" value="ECO:0007669"/>
    <property type="project" value="InterPro"/>
</dbReference>
<dbReference type="GO" id="GO:0075713">
    <property type="term" value="P:establishment of integrated proviral latency"/>
    <property type="evidence" value="ECO:0007669"/>
    <property type="project" value="UniProtKB-KW"/>
</dbReference>
<protein>
    <recommendedName>
        <fullName evidence="2">Integrase</fullName>
    </recommendedName>
</protein>
<dbReference type="EMBL" id="BK032740">
    <property type="protein sequence ID" value="DAF57834.1"/>
    <property type="molecule type" value="Genomic_DNA"/>
</dbReference>
<keyword evidence="7" id="KW-1160">Virus entry into host cell</keyword>
<evidence type="ECO:0000256" key="4">
    <source>
        <dbReference type="ARBA" id="ARBA00022801"/>
    </source>
</evidence>
<evidence type="ECO:0000256" key="1">
    <source>
        <dbReference type="ARBA" id="ARBA00008857"/>
    </source>
</evidence>
<dbReference type="GO" id="GO:0044826">
    <property type="term" value="P:viral genome integration into host DNA"/>
    <property type="evidence" value="ECO:0007669"/>
    <property type="project" value="UniProtKB-KW"/>
</dbReference>
<accession>A0A8S5T4Y2</accession>
<evidence type="ECO:0000259" key="8">
    <source>
        <dbReference type="PROSITE" id="PS51898"/>
    </source>
</evidence>
<dbReference type="InterPro" id="IPR050090">
    <property type="entry name" value="Tyrosine_recombinase_XerCD"/>
</dbReference>
<dbReference type="GO" id="GO:0016740">
    <property type="term" value="F:transferase activity"/>
    <property type="evidence" value="ECO:0007669"/>
    <property type="project" value="UniProtKB-KW"/>
</dbReference>
<evidence type="ECO:0000256" key="7">
    <source>
        <dbReference type="ARBA" id="ARBA00023195"/>
    </source>
</evidence>
<evidence type="ECO:0000313" key="9">
    <source>
        <dbReference type="EMBL" id="DAF57834.1"/>
    </source>
</evidence>
<keyword evidence="7" id="KW-0229">DNA integration</keyword>
<evidence type="ECO:0000256" key="3">
    <source>
        <dbReference type="ARBA" id="ARBA00022679"/>
    </source>
</evidence>
<dbReference type="GO" id="GO:0016787">
    <property type="term" value="F:hydrolase activity"/>
    <property type="evidence" value="ECO:0007669"/>
    <property type="project" value="UniProtKB-KW"/>
</dbReference>
<dbReference type="GO" id="GO:0006310">
    <property type="term" value="P:DNA recombination"/>
    <property type="evidence" value="ECO:0007669"/>
    <property type="project" value="UniProtKB-KW"/>
</dbReference>
<dbReference type="SUPFAM" id="SSF56349">
    <property type="entry name" value="DNA breaking-rejoining enzymes"/>
    <property type="match status" value="1"/>
</dbReference>
<keyword evidence="7" id="KW-1179">Viral genome integration</keyword>
<evidence type="ECO:0000256" key="2">
    <source>
        <dbReference type="ARBA" id="ARBA00016082"/>
    </source>
</evidence>
<dbReference type="InterPro" id="IPR011010">
    <property type="entry name" value="DNA_brk_join_enz"/>
</dbReference>
<dbReference type="GO" id="GO:0003677">
    <property type="term" value="F:DNA binding"/>
    <property type="evidence" value="ECO:0007669"/>
    <property type="project" value="UniProtKB-KW"/>
</dbReference>
<comment type="similarity">
    <text evidence="1">Belongs to the 'phage' integrase family.</text>
</comment>
<keyword evidence="4" id="KW-0378">Hydrolase</keyword>
<keyword evidence="3" id="KW-0808">Transferase</keyword>
<evidence type="ECO:0000256" key="6">
    <source>
        <dbReference type="ARBA" id="ARBA00023172"/>
    </source>
</evidence>
<keyword evidence="5" id="KW-0238">DNA-binding</keyword>
<sequence>MAKRKKEPEIRLPKIKQLPSGAWHTRVLIEDRRVSITKDTYDECVAEYLALKNGVIEAKAAPGKRGKTLGDTLDKYIAARKGFKSPSTIYAYESYRKQRFQSMMAADVYTTTDEQWQAAIRREAKSLSPKYIKNVWMLISAAIFEETGRRPRVTLPEKEHNEKPYLDPDQIPVFLQAIKGESIEIAALLELSSLRRSEMLALTWDKVDFKNEIIYVHGARVAGDGGKLVHKKQNKNDSSRRTVPIIEPLMEALKAVDNKEGYVVNLTGGWICTRINEICSANGLPKVGNHGLRHSFASLAYHLQMPKKIAMKIGGWADDETMHKIYTHVAQKDIAQMAQGFRSFFSSSPSENGKIGNKIGNEK</sequence>
<dbReference type="InterPro" id="IPR013762">
    <property type="entry name" value="Integrase-like_cat_sf"/>
</dbReference>
<reference evidence="9" key="1">
    <citation type="journal article" date="2021" name="Proc. Natl. Acad. Sci. U.S.A.">
        <title>A Catalog of Tens of Thousands of Viruses from Human Metagenomes Reveals Hidden Associations with Chronic Diseases.</title>
        <authorList>
            <person name="Tisza M.J."/>
            <person name="Buck C.B."/>
        </authorList>
    </citation>
    <scope>NUCLEOTIDE SEQUENCE</scope>
    <source>
        <strain evidence="9">Ctg8V11</strain>
    </source>
</reference>
<evidence type="ECO:0000256" key="5">
    <source>
        <dbReference type="ARBA" id="ARBA00023125"/>
    </source>
</evidence>
<name>A0A8S5T4Y2_9CAUD</name>
<feature type="domain" description="Tyr recombinase" evidence="8">
    <location>
        <begin position="161"/>
        <end position="339"/>
    </location>
</feature>
<dbReference type="PANTHER" id="PTHR30349">
    <property type="entry name" value="PHAGE INTEGRASE-RELATED"/>
    <property type="match status" value="1"/>
</dbReference>
<keyword evidence="6" id="KW-0233">DNA recombination</keyword>
<dbReference type="Gene3D" id="1.10.443.10">
    <property type="entry name" value="Intergrase catalytic core"/>
    <property type="match status" value="1"/>
</dbReference>
<proteinExistence type="inferred from homology"/>